<dbReference type="EMBL" id="BJYS01000061">
    <property type="protein sequence ID" value="GEO07394.1"/>
    <property type="molecule type" value="Genomic_DNA"/>
</dbReference>
<dbReference type="Proteomes" id="UP000321532">
    <property type="component" value="Unassembled WGS sequence"/>
</dbReference>
<keyword evidence="2" id="KW-1185">Reference proteome</keyword>
<protein>
    <recommendedName>
        <fullName evidence="3">Type IX secretion system membrane protein PorP/SprF</fullName>
    </recommendedName>
</protein>
<reference evidence="1 2" key="1">
    <citation type="submission" date="2019-07" db="EMBL/GenBank/DDBJ databases">
        <title>Whole genome shotgun sequence of Adhaeribacter aerolatus NBRC 106133.</title>
        <authorList>
            <person name="Hosoyama A."/>
            <person name="Uohara A."/>
            <person name="Ohji S."/>
            <person name="Ichikawa N."/>
        </authorList>
    </citation>
    <scope>NUCLEOTIDE SEQUENCE [LARGE SCALE GENOMIC DNA]</scope>
    <source>
        <strain evidence="1 2">NBRC 106133</strain>
    </source>
</reference>
<organism evidence="1 2">
    <name type="scientific">Adhaeribacter aerolatus</name>
    <dbReference type="NCBI Taxonomy" id="670289"/>
    <lineage>
        <taxon>Bacteria</taxon>
        <taxon>Pseudomonadati</taxon>
        <taxon>Bacteroidota</taxon>
        <taxon>Cytophagia</taxon>
        <taxon>Cytophagales</taxon>
        <taxon>Hymenobacteraceae</taxon>
        <taxon>Adhaeribacter</taxon>
    </lineage>
</organism>
<name>A0A512B605_9BACT</name>
<dbReference type="RefSeq" id="WP_146905497.1">
    <property type="nucleotide sequence ID" value="NZ_BJYS01000061.1"/>
</dbReference>
<comment type="caution">
    <text evidence="1">The sequence shown here is derived from an EMBL/GenBank/DDBJ whole genome shotgun (WGS) entry which is preliminary data.</text>
</comment>
<evidence type="ECO:0000313" key="2">
    <source>
        <dbReference type="Proteomes" id="UP000321532"/>
    </source>
</evidence>
<dbReference type="OrthoDB" id="1490381at2"/>
<evidence type="ECO:0000313" key="1">
    <source>
        <dbReference type="EMBL" id="GEO07394.1"/>
    </source>
</evidence>
<sequence length="339" mass="37587">MEKKIYLIILLGVFLFLSGVLPSQAQTFKPIFEDGEGRSSIIAPLGFLGINTENSSIRFQYFYAKAAALNPRNPQTIKRNRFYWGVNVAGSAAGGIANLFNYGTFTPGTSASLFLGHRSLLFPALDKEGAPVLYGQNEIAIEDWITFRVGGQVANYTLYDANRIFAEQISKERFRGYLTQLAYNVLIGGATSIGVSWDVARENNIGDLSPVKFKQQTIMPDPNGQTTRIFEREVNAYSGVYETSIVNTYSLDAVRYFTPASEINYALHLYGRLKHTNERPVYRAGVGFYLFPKNKVAGGLFVESSDLTNEVSDTQQFSKRIDMGLTVKFILPGLGVPSP</sequence>
<evidence type="ECO:0008006" key="3">
    <source>
        <dbReference type="Google" id="ProtNLM"/>
    </source>
</evidence>
<accession>A0A512B605</accession>
<proteinExistence type="predicted"/>
<gene>
    <name evidence="1" type="ORF">AAE02nite_50580</name>
</gene>
<dbReference type="AlphaFoldDB" id="A0A512B605"/>